<dbReference type="EMBL" id="CP063213">
    <property type="protein sequence ID" value="QOR46310.1"/>
    <property type="molecule type" value="Genomic_DNA"/>
</dbReference>
<evidence type="ECO:0000256" key="10">
    <source>
        <dbReference type="ARBA" id="ARBA00022827"/>
    </source>
</evidence>
<dbReference type="CDD" id="cd02064">
    <property type="entry name" value="FAD_synthetase_N"/>
    <property type="match status" value="1"/>
</dbReference>
<dbReference type="NCBIfam" id="NF004160">
    <property type="entry name" value="PRK05627.1-3"/>
    <property type="match status" value="1"/>
</dbReference>
<protein>
    <recommendedName>
        <fullName evidence="15">Riboflavin biosynthesis protein</fullName>
    </recommendedName>
    <domain>
        <recommendedName>
            <fullName evidence="15">Riboflavin kinase</fullName>
            <ecNumber evidence="15">2.7.1.26</ecNumber>
        </recommendedName>
        <alternativeName>
            <fullName evidence="15">Flavokinase</fullName>
        </alternativeName>
    </domain>
    <domain>
        <recommendedName>
            <fullName evidence="15">FMN adenylyltransferase</fullName>
            <ecNumber evidence="15">2.7.7.2</ecNumber>
        </recommendedName>
        <alternativeName>
            <fullName evidence="15">FAD pyrophosphorylase</fullName>
        </alternativeName>
        <alternativeName>
            <fullName evidence="15">FAD synthase</fullName>
        </alternativeName>
    </domain>
</protein>
<proteinExistence type="inferred from homology"/>
<evidence type="ECO:0000256" key="6">
    <source>
        <dbReference type="ARBA" id="ARBA00022679"/>
    </source>
</evidence>
<dbReference type="SUPFAM" id="SSF52374">
    <property type="entry name" value="Nucleotidylyl transferase"/>
    <property type="match status" value="1"/>
</dbReference>
<dbReference type="Gene3D" id="3.40.50.620">
    <property type="entry name" value="HUPs"/>
    <property type="match status" value="1"/>
</dbReference>
<dbReference type="InterPro" id="IPR015864">
    <property type="entry name" value="FAD_synthase"/>
</dbReference>
<evidence type="ECO:0000256" key="2">
    <source>
        <dbReference type="ARBA" id="ARBA00004726"/>
    </source>
</evidence>
<evidence type="ECO:0000256" key="15">
    <source>
        <dbReference type="PIRNR" id="PIRNR004491"/>
    </source>
</evidence>
<dbReference type="InterPro" id="IPR002606">
    <property type="entry name" value="Riboflavin_kinase_bac"/>
</dbReference>
<evidence type="ECO:0000313" key="18">
    <source>
        <dbReference type="Proteomes" id="UP000595053"/>
    </source>
</evidence>
<dbReference type="UniPathway" id="UPA00277">
    <property type="reaction ID" value="UER00407"/>
</dbReference>
<evidence type="ECO:0000256" key="14">
    <source>
        <dbReference type="ARBA" id="ARBA00049494"/>
    </source>
</evidence>
<evidence type="ECO:0000256" key="3">
    <source>
        <dbReference type="ARBA" id="ARBA00005201"/>
    </source>
</evidence>
<accession>A0A7M1QWA2</accession>
<dbReference type="EC" id="2.7.7.2" evidence="15"/>
<keyword evidence="4 15" id="KW-0285">Flavoprotein</keyword>
<dbReference type="PANTHER" id="PTHR22749">
    <property type="entry name" value="RIBOFLAVIN KINASE/FMN ADENYLYLTRANSFERASE"/>
    <property type="match status" value="1"/>
</dbReference>
<evidence type="ECO:0000256" key="11">
    <source>
        <dbReference type="ARBA" id="ARBA00022840"/>
    </source>
</evidence>
<dbReference type="Proteomes" id="UP000595053">
    <property type="component" value="Chromosome"/>
</dbReference>
<dbReference type="GO" id="GO:0003919">
    <property type="term" value="F:FMN adenylyltransferase activity"/>
    <property type="evidence" value="ECO:0007669"/>
    <property type="project" value="UniProtKB-UniRule"/>
</dbReference>
<evidence type="ECO:0000256" key="7">
    <source>
        <dbReference type="ARBA" id="ARBA00022695"/>
    </source>
</evidence>
<keyword evidence="9 15" id="KW-0418">Kinase</keyword>
<dbReference type="SMART" id="SM00904">
    <property type="entry name" value="Flavokinase"/>
    <property type="match status" value="1"/>
</dbReference>
<comment type="similarity">
    <text evidence="15">Belongs to the ribF family.</text>
</comment>
<keyword evidence="5 15" id="KW-0288">FMN</keyword>
<evidence type="ECO:0000256" key="12">
    <source>
        <dbReference type="ARBA" id="ARBA00023268"/>
    </source>
</evidence>
<evidence type="ECO:0000256" key="1">
    <source>
        <dbReference type="ARBA" id="ARBA00002121"/>
    </source>
</evidence>
<dbReference type="GO" id="GO:0009398">
    <property type="term" value="P:FMN biosynthetic process"/>
    <property type="evidence" value="ECO:0007669"/>
    <property type="project" value="UniProtKB-UniRule"/>
</dbReference>
<dbReference type="Pfam" id="PF01687">
    <property type="entry name" value="Flavokinase"/>
    <property type="match status" value="1"/>
</dbReference>
<organism evidence="17 18">
    <name type="scientific">Trueperella pecoris</name>
    <dbReference type="NCBI Taxonomy" id="2733571"/>
    <lineage>
        <taxon>Bacteria</taxon>
        <taxon>Bacillati</taxon>
        <taxon>Actinomycetota</taxon>
        <taxon>Actinomycetes</taxon>
        <taxon>Actinomycetales</taxon>
        <taxon>Actinomycetaceae</taxon>
        <taxon>Trueperella</taxon>
    </lineage>
</organism>
<dbReference type="PIRSF" id="PIRSF004491">
    <property type="entry name" value="FAD_Synth"/>
    <property type="match status" value="1"/>
</dbReference>
<dbReference type="InterPro" id="IPR023468">
    <property type="entry name" value="Riboflavin_kinase"/>
</dbReference>
<dbReference type="InterPro" id="IPR004821">
    <property type="entry name" value="Cyt_trans-like"/>
</dbReference>
<keyword evidence="11 15" id="KW-0067">ATP-binding</keyword>
<evidence type="ECO:0000259" key="16">
    <source>
        <dbReference type="SMART" id="SM00904"/>
    </source>
</evidence>
<comment type="catalytic activity">
    <reaction evidence="14 15">
        <text>FMN + ATP + H(+) = FAD + diphosphate</text>
        <dbReference type="Rhea" id="RHEA:17237"/>
        <dbReference type="ChEBI" id="CHEBI:15378"/>
        <dbReference type="ChEBI" id="CHEBI:30616"/>
        <dbReference type="ChEBI" id="CHEBI:33019"/>
        <dbReference type="ChEBI" id="CHEBI:57692"/>
        <dbReference type="ChEBI" id="CHEBI:58210"/>
        <dbReference type="EC" id="2.7.7.2"/>
    </reaction>
</comment>
<comment type="function">
    <text evidence="1">Catalyzes the phosphorylation of riboflavin to FMN followed by the adenylation of FMN to FAD.</text>
</comment>
<dbReference type="InterPro" id="IPR015865">
    <property type="entry name" value="Riboflavin_kinase_bac/euk"/>
</dbReference>
<dbReference type="Gene3D" id="2.40.30.30">
    <property type="entry name" value="Riboflavin kinase-like"/>
    <property type="match status" value="1"/>
</dbReference>
<evidence type="ECO:0000256" key="4">
    <source>
        <dbReference type="ARBA" id="ARBA00022630"/>
    </source>
</evidence>
<comment type="catalytic activity">
    <reaction evidence="13 15">
        <text>riboflavin + ATP = FMN + ADP + H(+)</text>
        <dbReference type="Rhea" id="RHEA:14357"/>
        <dbReference type="ChEBI" id="CHEBI:15378"/>
        <dbReference type="ChEBI" id="CHEBI:30616"/>
        <dbReference type="ChEBI" id="CHEBI:57986"/>
        <dbReference type="ChEBI" id="CHEBI:58210"/>
        <dbReference type="ChEBI" id="CHEBI:456216"/>
        <dbReference type="EC" id="2.7.1.26"/>
    </reaction>
</comment>
<keyword evidence="18" id="KW-1185">Reference proteome</keyword>
<reference evidence="17 18" key="1">
    <citation type="submission" date="2020-10" db="EMBL/GenBank/DDBJ databases">
        <title>Trueperella pecoris sp. nov. isolated from bovine and porcine specimens.</title>
        <authorList>
            <person name="Schoenecker L."/>
            <person name="Schnydrig P."/>
            <person name="Brodard I."/>
            <person name="Thomann A."/>
            <person name="Hemphill A."/>
            <person name="Rodriguez-Campos S."/>
            <person name="Perreten V."/>
            <person name="Jores J."/>
            <person name="Kittl S."/>
        </authorList>
    </citation>
    <scope>NUCLEOTIDE SEQUENCE [LARGE SCALE GENOMIC DNA]</scope>
    <source>
        <strain evidence="17 18">15A0121</strain>
    </source>
</reference>
<keyword evidence="12" id="KW-0511">Multifunctional enzyme</keyword>
<evidence type="ECO:0000256" key="9">
    <source>
        <dbReference type="ARBA" id="ARBA00022777"/>
    </source>
</evidence>
<keyword evidence="7 15" id="KW-0548">Nucleotidyltransferase</keyword>
<dbReference type="NCBIfam" id="TIGR00125">
    <property type="entry name" value="cyt_tran_rel"/>
    <property type="match status" value="1"/>
</dbReference>
<dbReference type="InterPro" id="IPR023465">
    <property type="entry name" value="Riboflavin_kinase_dom_sf"/>
</dbReference>
<dbReference type="EC" id="2.7.1.26" evidence="15"/>
<dbReference type="SUPFAM" id="SSF82114">
    <property type="entry name" value="Riboflavin kinase-like"/>
    <property type="match status" value="1"/>
</dbReference>
<gene>
    <name evidence="17" type="ORF">INS88_03660</name>
</gene>
<dbReference type="Pfam" id="PF06574">
    <property type="entry name" value="FAD_syn"/>
    <property type="match status" value="1"/>
</dbReference>
<dbReference type="NCBIfam" id="TIGR00083">
    <property type="entry name" value="ribF"/>
    <property type="match status" value="1"/>
</dbReference>
<dbReference type="GO" id="GO:0006747">
    <property type="term" value="P:FAD biosynthetic process"/>
    <property type="evidence" value="ECO:0007669"/>
    <property type="project" value="UniProtKB-UniRule"/>
</dbReference>
<comment type="pathway">
    <text evidence="2 15">Cofactor biosynthesis; FAD biosynthesis; FAD from FMN: step 1/1.</text>
</comment>
<dbReference type="RefSeq" id="WP_193325994.1">
    <property type="nucleotide sequence ID" value="NZ_CP053291.1"/>
</dbReference>
<dbReference type="GO" id="GO:0008531">
    <property type="term" value="F:riboflavin kinase activity"/>
    <property type="evidence" value="ECO:0007669"/>
    <property type="project" value="UniProtKB-UniRule"/>
</dbReference>
<evidence type="ECO:0000256" key="5">
    <source>
        <dbReference type="ARBA" id="ARBA00022643"/>
    </source>
</evidence>
<keyword evidence="6 15" id="KW-0808">Transferase</keyword>
<dbReference type="AlphaFoldDB" id="A0A7M1QWA2"/>
<evidence type="ECO:0000313" key="17">
    <source>
        <dbReference type="EMBL" id="QOR46310.1"/>
    </source>
</evidence>
<dbReference type="FunFam" id="2.40.30.30:FF:000003">
    <property type="entry name" value="Riboflavin biosynthesis protein"/>
    <property type="match status" value="1"/>
</dbReference>
<dbReference type="GO" id="GO:0005524">
    <property type="term" value="F:ATP binding"/>
    <property type="evidence" value="ECO:0007669"/>
    <property type="project" value="UniProtKB-UniRule"/>
</dbReference>
<dbReference type="PANTHER" id="PTHR22749:SF6">
    <property type="entry name" value="RIBOFLAVIN KINASE"/>
    <property type="match status" value="1"/>
</dbReference>
<evidence type="ECO:0000256" key="13">
    <source>
        <dbReference type="ARBA" id="ARBA00047880"/>
    </source>
</evidence>
<name>A0A7M1QWA2_9ACTO</name>
<evidence type="ECO:0000256" key="8">
    <source>
        <dbReference type="ARBA" id="ARBA00022741"/>
    </source>
</evidence>
<dbReference type="FunFam" id="3.40.50.620:FF:000021">
    <property type="entry name" value="Riboflavin biosynthesis protein"/>
    <property type="match status" value="1"/>
</dbReference>
<dbReference type="UniPathway" id="UPA00276">
    <property type="reaction ID" value="UER00406"/>
</dbReference>
<dbReference type="GO" id="GO:0009231">
    <property type="term" value="P:riboflavin biosynthetic process"/>
    <property type="evidence" value="ECO:0007669"/>
    <property type="project" value="InterPro"/>
</dbReference>
<feature type="domain" description="Riboflavin kinase" evidence="16">
    <location>
        <begin position="181"/>
        <end position="312"/>
    </location>
</feature>
<keyword evidence="10 15" id="KW-0274">FAD</keyword>
<dbReference type="InterPro" id="IPR014729">
    <property type="entry name" value="Rossmann-like_a/b/a_fold"/>
</dbReference>
<sequence>MKIFSSAEEYDLGPSVVTIGIFDGVHKGHHAILRETVAQAEERGAQSVVLTFDPHPSHVHRPNVDLPLISTLEDRLDLLEAAGIDVVVVQKYDVGYAETSPEDFIDVELVGKLKAVAVVVGEDVRFGKGNAGDGTLLASHLAGRVDVTLINDLGGDSGRRYSSTWIRELLDAGNVRKAAKILGRPHRLRGVVEHGFKRGRELGFPTANLPGSGVGEVPRDGVYAGWVVQKVPDSTATIHLPAAISIGTNPQFDGDERTVEAHVLGRSDLNLYGEEIAIDFVDYVRPMMKMASVEQLQDQMDKDLRRTAEILGVPVSYRVNPKDVTAR</sequence>
<comment type="pathway">
    <text evidence="3 15">Cofactor biosynthesis; FMN biosynthesis; FMN from riboflavin (ATP route): step 1/1.</text>
</comment>
<keyword evidence="8 15" id="KW-0547">Nucleotide-binding</keyword>